<keyword evidence="3" id="KW-1185">Reference proteome</keyword>
<accession>A0ABU6XWU7</accession>
<feature type="region of interest" description="Disordered" evidence="1">
    <location>
        <begin position="1"/>
        <end position="33"/>
    </location>
</feature>
<dbReference type="EMBL" id="JASCZI010213649">
    <property type="protein sequence ID" value="MED6201500.1"/>
    <property type="molecule type" value="Genomic_DNA"/>
</dbReference>
<evidence type="ECO:0000313" key="2">
    <source>
        <dbReference type="EMBL" id="MED6201500.1"/>
    </source>
</evidence>
<evidence type="ECO:0000313" key="3">
    <source>
        <dbReference type="Proteomes" id="UP001341840"/>
    </source>
</evidence>
<comment type="caution">
    <text evidence="2">The sequence shown here is derived from an EMBL/GenBank/DDBJ whole genome shotgun (WGS) entry which is preliminary data.</text>
</comment>
<gene>
    <name evidence="2" type="ORF">PIB30_095629</name>
</gene>
<dbReference type="Proteomes" id="UP001341840">
    <property type="component" value="Unassembled WGS sequence"/>
</dbReference>
<protein>
    <submittedName>
        <fullName evidence="2">Uncharacterized protein</fullName>
    </submittedName>
</protein>
<organism evidence="2 3">
    <name type="scientific">Stylosanthes scabra</name>
    <dbReference type="NCBI Taxonomy" id="79078"/>
    <lineage>
        <taxon>Eukaryota</taxon>
        <taxon>Viridiplantae</taxon>
        <taxon>Streptophyta</taxon>
        <taxon>Embryophyta</taxon>
        <taxon>Tracheophyta</taxon>
        <taxon>Spermatophyta</taxon>
        <taxon>Magnoliopsida</taxon>
        <taxon>eudicotyledons</taxon>
        <taxon>Gunneridae</taxon>
        <taxon>Pentapetalae</taxon>
        <taxon>rosids</taxon>
        <taxon>fabids</taxon>
        <taxon>Fabales</taxon>
        <taxon>Fabaceae</taxon>
        <taxon>Papilionoideae</taxon>
        <taxon>50 kb inversion clade</taxon>
        <taxon>dalbergioids sensu lato</taxon>
        <taxon>Dalbergieae</taxon>
        <taxon>Pterocarpus clade</taxon>
        <taxon>Stylosanthes</taxon>
    </lineage>
</organism>
<sequence>MSTGPYDQSREDVSQSILSEYEMETPTSTTNEKQCSKILGTKKYMDGEGEGDESIISSKNKKMKWVVTED</sequence>
<name>A0ABU6XWU7_9FABA</name>
<evidence type="ECO:0000256" key="1">
    <source>
        <dbReference type="SAM" id="MobiDB-lite"/>
    </source>
</evidence>
<proteinExistence type="predicted"/>
<reference evidence="2 3" key="1">
    <citation type="journal article" date="2023" name="Plants (Basel)">
        <title>Bridging the Gap: Combining Genomics and Transcriptomics Approaches to Understand Stylosanthes scabra, an Orphan Legume from the Brazilian Caatinga.</title>
        <authorList>
            <person name="Ferreira-Neto J.R.C."/>
            <person name="da Silva M.D."/>
            <person name="Binneck E."/>
            <person name="de Melo N.F."/>
            <person name="da Silva R.H."/>
            <person name="de Melo A.L.T.M."/>
            <person name="Pandolfi V."/>
            <person name="Bustamante F.O."/>
            <person name="Brasileiro-Vidal A.C."/>
            <person name="Benko-Iseppon A.M."/>
        </authorList>
    </citation>
    <scope>NUCLEOTIDE SEQUENCE [LARGE SCALE GENOMIC DNA]</scope>
    <source>
        <tissue evidence="2">Leaves</tissue>
    </source>
</reference>